<dbReference type="PANTHER" id="PTHR42912:SF93">
    <property type="entry name" value="N6-ADENOSINE-METHYLTRANSFERASE TMT1A"/>
    <property type="match status" value="1"/>
</dbReference>
<organism evidence="2 3">
    <name type="scientific">Actinorhabdospora filicis</name>
    <dbReference type="NCBI Taxonomy" id="1785913"/>
    <lineage>
        <taxon>Bacteria</taxon>
        <taxon>Bacillati</taxon>
        <taxon>Actinomycetota</taxon>
        <taxon>Actinomycetes</taxon>
        <taxon>Micromonosporales</taxon>
        <taxon>Micromonosporaceae</taxon>
        <taxon>Actinorhabdospora</taxon>
    </lineage>
</organism>
<proteinExistence type="predicted"/>
<dbReference type="PANTHER" id="PTHR42912">
    <property type="entry name" value="METHYLTRANSFERASE"/>
    <property type="match status" value="1"/>
</dbReference>
<keyword evidence="2" id="KW-0489">Methyltransferase</keyword>
<evidence type="ECO:0000259" key="1">
    <source>
        <dbReference type="Pfam" id="PF13649"/>
    </source>
</evidence>
<feature type="domain" description="Methyltransferase" evidence="1">
    <location>
        <begin position="41"/>
        <end position="134"/>
    </location>
</feature>
<dbReference type="Gene3D" id="3.40.50.150">
    <property type="entry name" value="Vaccinia Virus protein VP39"/>
    <property type="match status" value="1"/>
</dbReference>
<sequence>MTSEAAHFWEERYATRPKVWSGRANPPLAAAIAGLKPGRALDLGAGEGGDAVHLAALGWHVTAVDISPTALERVREHAADAGVGGRVVTERHDLAVSFPDGEFDLVAALYLQTPFVFPRDEVLRRAAGALAPGGTLLVVEHGSDRPWGWNREDPYPTPREIFDGLDLDPAVFEAARLDTPSREASGPDGETAVVTDTVVAVRRR</sequence>
<dbReference type="InterPro" id="IPR041698">
    <property type="entry name" value="Methyltransf_25"/>
</dbReference>
<dbReference type="AlphaFoldDB" id="A0A9W6SQH0"/>
<keyword evidence="2" id="KW-0808">Transferase</keyword>
<dbReference type="GO" id="GO:0032259">
    <property type="term" value="P:methylation"/>
    <property type="evidence" value="ECO:0007669"/>
    <property type="project" value="UniProtKB-KW"/>
</dbReference>
<comment type="caution">
    <text evidence="2">The sequence shown here is derived from an EMBL/GenBank/DDBJ whole genome shotgun (WGS) entry which is preliminary data.</text>
</comment>
<dbReference type="GO" id="GO:0008168">
    <property type="term" value="F:methyltransferase activity"/>
    <property type="evidence" value="ECO:0007669"/>
    <property type="project" value="UniProtKB-KW"/>
</dbReference>
<dbReference type="Pfam" id="PF13649">
    <property type="entry name" value="Methyltransf_25"/>
    <property type="match status" value="1"/>
</dbReference>
<reference evidence="2" key="1">
    <citation type="submission" date="2023-03" db="EMBL/GenBank/DDBJ databases">
        <title>Actinorhabdospora filicis NBRC 111898.</title>
        <authorList>
            <person name="Ichikawa N."/>
            <person name="Sato H."/>
            <person name="Tonouchi N."/>
        </authorList>
    </citation>
    <scope>NUCLEOTIDE SEQUENCE</scope>
    <source>
        <strain evidence="2">NBRC 111898</strain>
    </source>
</reference>
<evidence type="ECO:0000313" key="2">
    <source>
        <dbReference type="EMBL" id="GLZ78881.1"/>
    </source>
</evidence>
<dbReference type="EMBL" id="BSTX01000002">
    <property type="protein sequence ID" value="GLZ78881.1"/>
    <property type="molecule type" value="Genomic_DNA"/>
</dbReference>
<gene>
    <name evidence="2" type="ORF">Afil01_36880</name>
</gene>
<name>A0A9W6SQH0_9ACTN</name>
<dbReference type="InterPro" id="IPR029063">
    <property type="entry name" value="SAM-dependent_MTases_sf"/>
</dbReference>
<dbReference type="CDD" id="cd02440">
    <property type="entry name" value="AdoMet_MTases"/>
    <property type="match status" value="1"/>
</dbReference>
<protein>
    <submittedName>
        <fullName evidence="2">Methyltransferase</fullName>
    </submittedName>
</protein>
<dbReference type="SUPFAM" id="SSF53335">
    <property type="entry name" value="S-adenosyl-L-methionine-dependent methyltransferases"/>
    <property type="match status" value="1"/>
</dbReference>
<dbReference type="InterPro" id="IPR050508">
    <property type="entry name" value="Methyltransf_Superfamily"/>
</dbReference>
<accession>A0A9W6SQH0</accession>
<dbReference type="Proteomes" id="UP001165079">
    <property type="component" value="Unassembled WGS sequence"/>
</dbReference>
<keyword evidence="3" id="KW-1185">Reference proteome</keyword>
<evidence type="ECO:0000313" key="3">
    <source>
        <dbReference type="Proteomes" id="UP001165079"/>
    </source>
</evidence>